<organism evidence="1 2">
    <name type="scientific">Niastella koreensis (strain DSM 17620 / KACC 11465 / NBRC 106392 / GR20-10)</name>
    <dbReference type="NCBI Taxonomy" id="700598"/>
    <lineage>
        <taxon>Bacteria</taxon>
        <taxon>Pseudomonadati</taxon>
        <taxon>Bacteroidota</taxon>
        <taxon>Chitinophagia</taxon>
        <taxon>Chitinophagales</taxon>
        <taxon>Chitinophagaceae</taxon>
        <taxon>Niastella</taxon>
    </lineage>
</organism>
<dbReference type="AlphaFoldDB" id="G8TCS3"/>
<dbReference type="Proteomes" id="UP000005438">
    <property type="component" value="Chromosome"/>
</dbReference>
<name>G8TCS3_NIAKG</name>
<dbReference type="EMBL" id="CP003178">
    <property type="protein sequence ID" value="AEW03527.1"/>
    <property type="molecule type" value="Genomic_DNA"/>
</dbReference>
<proteinExistence type="predicted"/>
<dbReference type="HOGENOM" id="CLU_3063930_0_0_10"/>
<dbReference type="KEGG" id="nko:Niako_7313"/>
<accession>G8TCS3</accession>
<evidence type="ECO:0000313" key="1">
    <source>
        <dbReference type="EMBL" id="AEW03527.1"/>
    </source>
</evidence>
<evidence type="ECO:0000313" key="2">
    <source>
        <dbReference type="Proteomes" id="UP000005438"/>
    </source>
</evidence>
<gene>
    <name evidence="1" type="ordered locus">Niako_7313</name>
</gene>
<protein>
    <submittedName>
        <fullName evidence="1">Uncharacterized protein</fullName>
    </submittedName>
</protein>
<sequence>MFRTYKGTGHIRDMYEICTAHVRDVDTANPELAWIRDRPGVLVKQLYMPNWIV</sequence>
<reference evidence="1 2" key="1">
    <citation type="submission" date="2011-12" db="EMBL/GenBank/DDBJ databases">
        <title>The complete genome of Niastella koreensis GR20-10.</title>
        <authorList>
            <consortium name="US DOE Joint Genome Institute (JGI-PGF)"/>
            <person name="Lucas S."/>
            <person name="Han J."/>
            <person name="Lapidus A."/>
            <person name="Bruce D."/>
            <person name="Goodwin L."/>
            <person name="Pitluck S."/>
            <person name="Peters L."/>
            <person name="Kyrpides N."/>
            <person name="Mavromatis K."/>
            <person name="Ivanova N."/>
            <person name="Mikhailova N."/>
            <person name="Davenport K."/>
            <person name="Saunders E."/>
            <person name="Detter J.C."/>
            <person name="Tapia R."/>
            <person name="Han C."/>
            <person name="Land M."/>
            <person name="Hauser L."/>
            <person name="Markowitz V."/>
            <person name="Cheng J.-F."/>
            <person name="Hugenholtz P."/>
            <person name="Woyke T."/>
            <person name="Wu D."/>
            <person name="Tindall B."/>
            <person name="Pomrenke H."/>
            <person name="Brambilla E."/>
            <person name="Klenk H.-P."/>
            <person name="Eisen J.A."/>
        </authorList>
    </citation>
    <scope>NUCLEOTIDE SEQUENCE [LARGE SCALE GENOMIC DNA]</scope>
    <source>
        <strain evidence="2">DSM 17620 / KACC 11465 / NBRC 106392 / GR20-10</strain>
    </source>
</reference>